<dbReference type="FunCoup" id="A0A078B349">
    <property type="interactions" value="101"/>
</dbReference>
<feature type="region of interest" description="Disordered" evidence="19">
    <location>
        <begin position="499"/>
        <end position="527"/>
    </location>
</feature>
<feature type="region of interest" description="Disordered" evidence="19">
    <location>
        <begin position="1"/>
        <end position="67"/>
    </location>
</feature>
<evidence type="ECO:0000256" key="7">
    <source>
        <dbReference type="ARBA" id="ARBA00022741"/>
    </source>
</evidence>
<dbReference type="GO" id="GO:0000287">
    <property type="term" value="F:magnesium ion binding"/>
    <property type="evidence" value="ECO:0007669"/>
    <property type="project" value="UniProtKB-UniRule"/>
</dbReference>
<keyword evidence="7 16" id="KW-0547">Nucleotide-binding</keyword>
<gene>
    <name evidence="22" type="primary">Contig17357.g18475</name>
    <name evidence="22" type="ORF">STYLEM_17820</name>
</gene>
<feature type="binding site" evidence="16">
    <location>
        <position position="745"/>
    </location>
    <ligand>
        <name>ATP</name>
        <dbReference type="ChEBI" id="CHEBI:30616"/>
    </ligand>
</feature>
<keyword evidence="11 18" id="KW-1133">Transmembrane helix</keyword>
<evidence type="ECO:0000313" key="23">
    <source>
        <dbReference type="Proteomes" id="UP000039865"/>
    </source>
</evidence>
<feature type="binding site" evidence="16">
    <location>
        <position position="634"/>
    </location>
    <ligand>
        <name>ATP</name>
        <dbReference type="ChEBI" id="CHEBI:30616"/>
    </ligand>
</feature>
<evidence type="ECO:0000256" key="16">
    <source>
        <dbReference type="PIRSR" id="PIRSR606539-2"/>
    </source>
</evidence>
<dbReference type="InterPro" id="IPR001757">
    <property type="entry name" value="P_typ_ATPase"/>
</dbReference>
<evidence type="ECO:0000256" key="1">
    <source>
        <dbReference type="ARBA" id="ARBA00001946"/>
    </source>
</evidence>
<feature type="binding site" evidence="16">
    <location>
        <position position="450"/>
    </location>
    <ligand>
        <name>ATP</name>
        <dbReference type="ChEBI" id="CHEBI:30616"/>
    </ligand>
</feature>
<evidence type="ECO:0000256" key="19">
    <source>
        <dbReference type="SAM" id="MobiDB-lite"/>
    </source>
</evidence>
<dbReference type="GO" id="GO:0016887">
    <property type="term" value="F:ATP hydrolysis activity"/>
    <property type="evidence" value="ECO:0007669"/>
    <property type="project" value="InterPro"/>
</dbReference>
<evidence type="ECO:0000256" key="4">
    <source>
        <dbReference type="ARBA" id="ARBA00022448"/>
    </source>
</evidence>
<feature type="compositionally biased region" description="Basic and acidic residues" evidence="19">
    <location>
        <begin position="21"/>
        <end position="34"/>
    </location>
</feature>
<evidence type="ECO:0000259" key="21">
    <source>
        <dbReference type="Pfam" id="PF16212"/>
    </source>
</evidence>
<dbReference type="EMBL" id="CCKQ01016813">
    <property type="protein sequence ID" value="CDW88696.1"/>
    <property type="molecule type" value="Genomic_DNA"/>
</dbReference>
<dbReference type="InterPro" id="IPR008250">
    <property type="entry name" value="ATPase_P-typ_transduc_dom_A_sf"/>
</dbReference>
<dbReference type="PANTHER" id="PTHR24092">
    <property type="entry name" value="PROBABLE PHOSPHOLIPID-TRANSPORTING ATPASE"/>
    <property type="match status" value="1"/>
</dbReference>
<accession>A0A078B349</accession>
<dbReference type="EC" id="7.6.2.1" evidence="18"/>
<sequence>MTKLNQERNQNLFQDDDDYNDDGKGYQHTQERYNDQQQQQNQKQGGQQFIKKSDSDPQMDVNSEDEVQKPLIQKPKLPRCYGLKKFFGLVVSREKRTLYMSGRAIPRRYSPNRIRNQKYNILTFIPVVLFNQFKFFFNLFFLLICLSQFIPALKVGFLFTYIAPLAFVLFITLMKEAWDDLQRYSRDKELNNKKHEKLTLSGNYEMVTSANMKVGDIIKVHQNQRIPADMLLLYTTEKNGAVFIRTDQLDGETDWKLRKAVTFTQKVHPCEQIINMDAHVVANPPNDQIYDFKGYFQMGRDTESSQREGLSLENSLWANTVLASTGFILGQVLYTGKETRSAMNAREPSTKMGKLDQEVNRLSKFLFFFMICISLGIVALDEFKGFWIIKFFRFVLILSYIIPISLRVNLDMAKIFYSYCIYKDKEIDGTIPRNSTIPEELGRIQYLLTDKTGTLTKNDMIFKKVAMEYAQFDLENLPDLKTMLDENCARFEGPMGDLANISSNRKNTQESQNPKNPLQRAKGGKRRDQNFMVRDMITCLALCHNVTPTYPDPNDPTIRDFQASSPDEVALVKFSDSLGIQLLERDQQKIIIQNTAGVKEEYQVLANFPFSSETKRMGIVLRHSQSGKLIFYLKGSDTIMKNKVRPNQRAVILEACENLAMEGLRTLVISQKLIEDEFFEFWLRRYNEAKADLNNRETLMANCVLELEQDMELLGITGVEDKLQDEVAITIESLRSAGIKVWMLTGDKVETATCIAMSAGFKSKKQHFFYIKEQRELKQVEYLIKEFSRKTDNVLMIDGDSLDVILQSKALEEAFFSIATLAPSVCVCRCSPTQKALIVRKITDYTQKRTAAVGDGGNDVGMILEANVGIGIVGKEGKQASLASDFSINQFSYLRRLILWHGRLSYKRSAVLSQFVIHRGLIISIIQAIFSIIFYFVAIPIYNGLLMLGYSTIYTNLPVFSLVFDEDVNVSAVMKFPPLYSTLQKGRSLSTKTFLIWLWKSIFQGCVIMLATVMFFNESFTNIVTITFSALIIIELLNVYSEINKPNWKMIVSSVFTFVVYILSIALLRSYFDTSYITWQFVLKVLAITLLSWLPLHVAKWIIMKIDPTEQQKIMRQEH</sequence>
<keyword evidence="13 18" id="KW-0472">Membrane</keyword>
<dbReference type="OMA" id="IAITTWH"/>
<feature type="active site" description="4-aspartylphosphate intermediate" evidence="15">
    <location>
        <position position="450"/>
    </location>
</feature>
<feature type="transmembrane region" description="Helical" evidence="18">
    <location>
        <begin position="362"/>
        <end position="380"/>
    </location>
</feature>
<dbReference type="PROSITE" id="PS00154">
    <property type="entry name" value="ATPASE_E1_E2"/>
    <property type="match status" value="1"/>
</dbReference>
<dbReference type="InterPro" id="IPR023298">
    <property type="entry name" value="ATPase_P-typ_TM_dom_sf"/>
</dbReference>
<keyword evidence="8 16" id="KW-0067">ATP-binding</keyword>
<evidence type="ECO:0000256" key="8">
    <source>
        <dbReference type="ARBA" id="ARBA00022840"/>
    </source>
</evidence>
<dbReference type="SUPFAM" id="SSF81665">
    <property type="entry name" value="Calcium ATPase, transmembrane domain M"/>
    <property type="match status" value="1"/>
</dbReference>
<dbReference type="InterPro" id="IPR023299">
    <property type="entry name" value="ATPase_P-typ_cyto_dom_N"/>
</dbReference>
<feature type="transmembrane region" description="Helical" evidence="18">
    <location>
        <begin position="156"/>
        <end position="174"/>
    </location>
</feature>
<evidence type="ECO:0000256" key="14">
    <source>
        <dbReference type="ARBA" id="ARBA00034036"/>
    </source>
</evidence>
<dbReference type="Pfam" id="PF16209">
    <property type="entry name" value="PhoLip_ATPase_N"/>
    <property type="match status" value="1"/>
</dbReference>
<dbReference type="NCBIfam" id="TIGR01652">
    <property type="entry name" value="ATPase-Plipid"/>
    <property type="match status" value="1"/>
</dbReference>
<dbReference type="InterPro" id="IPR018303">
    <property type="entry name" value="ATPase_P-typ_P_site"/>
</dbReference>
<dbReference type="AlphaFoldDB" id="A0A078B349"/>
<feature type="binding site" evidence="17">
    <location>
        <position position="452"/>
    </location>
    <ligand>
        <name>Mg(2+)</name>
        <dbReference type="ChEBI" id="CHEBI:18420"/>
    </ligand>
</feature>
<comment type="similarity">
    <text evidence="3 18">Belongs to the cation transport ATPase (P-type) (TC 3.A.3) family. Type IV subfamily.</text>
</comment>
<dbReference type="GO" id="GO:0006897">
    <property type="term" value="P:endocytosis"/>
    <property type="evidence" value="ECO:0007669"/>
    <property type="project" value="TreeGrafter"/>
</dbReference>
<dbReference type="GO" id="GO:0006890">
    <property type="term" value="P:retrograde vesicle-mediated transport, Golgi to endoplasmic reticulum"/>
    <property type="evidence" value="ECO:0007669"/>
    <property type="project" value="TreeGrafter"/>
</dbReference>
<feature type="binding site" evidence="16">
    <location>
        <position position="610"/>
    </location>
    <ligand>
        <name>ATP</name>
        <dbReference type="ChEBI" id="CHEBI:30616"/>
    </ligand>
</feature>
<dbReference type="Pfam" id="PF13246">
    <property type="entry name" value="Cation_ATPase"/>
    <property type="match status" value="1"/>
</dbReference>
<evidence type="ECO:0000256" key="5">
    <source>
        <dbReference type="ARBA" id="ARBA00022692"/>
    </source>
</evidence>
<dbReference type="PRINTS" id="PR00119">
    <property type="entry name" value="CATATPASE"/>
</dbReference>
<feature type="domain" description="P-type ATPase N-terminal" evidence="20">
    <location>
        <begin position="107"/>
        <end position="161"/>
    </location>
</feature>
<evidence type="ECO:0000256" key="18">
    <source>
        <dbReference type="RuleBase" id="RU362033"/>
    </source>
</evidence>
<dbReference type="InParanoid" id="A0A078B349"/>
<feature type="binding site" evidence="16">
    <location>
        <position position="859"/>
    </location>
    <ligand>
        <name>ATP</name>
        <dbReference type="ChEBI" id="CHEBI:30616"/>
    </ligand>
</feature>
<dbReference type="GO" id="GO:0140326">
    <property type="term" value="F:ATPase-coupled intramembrane lipid transporter activity"/>
    <property type="evidence" value="ECO:0007669"/>
    <property type="project" value="UniProtKB-EC"/>
</dbReference>
<feature type="domain" description="P-type ATPase C-terminal" evidence="21">
    <location>
        <begin position="882"/>
        <end position="1101"/>
    </location>
</feature>
<keyword evidence="5 18" id="KW-0812">Transmembrane</keyword>
<feature type="transmembrane region" description="Helical" evidence="18">
    <location>
        <begin position="1077"/>
        <end position="1096"/>
    </location>
</feature>
<dbReference type="InterPro" id="IPR044492">
    <property type="entry name" value="P_typ_ATPase_HD_dom"/>
</dbReference>
<dbReference type="FunFam" id="3.40.50.1000:FF:000009">
    <property type="entry name" value="Phospholipid-transporting ATPase"/>
    <property type="match status" value="1"/>
</dbReference>
<keyword evidence="12" id="KW-0445">Lipid transport</keyword>
<dbReference type="SFLD" id="SFLDS00003">
    <property type="entry name" value="Haloacid_Dehalogenase"/>
    <property type="match status" value="1"/>
</dbReference>
<name>A0A078B349_STYLE</name>
<feature type="binding site" evidence="16">
    <location>
        <position position="665"/>
    </location>
    <ligand>
        <name>ATP</name>
        <dbReference type="ChEBI" id="CHEBI:30616"/>
    </ligand>
</feature>
<feature type="binding site" evidence="16">
    <location>
        <position position="451"/>
    </location>
    <ligand>
        <name>ATP</name>
        <dbReference type="ChEBI" id="CHEBI:30616"/>
    </ligand>
</feature>
<feature type="transmembrane region" description="Helical" evidence="18">
    <location>
        <begin position="1052"/>
        <end position="1071"/>
    </location>
</feature>
<feature type="binding site" evidence="16">
    <location>
        <position position="452"/>
    </location>
    <ligand>
        <name>ATP</name>
        <dbReference type="ChEBI" id="CHEBI:30616"/>
    </ligand>
</feature>
<evidence type="ECO:0000256" key="9">
    <source>
        <dbReference type="ARBA" id="ARBA00022842"/>
    </source>
</evidence>
<dbReference type="PANTHER" id="PTHR24092:SF5">
    <property type="entry name" value="PHOSPHOLIPID-TRANSPORTING ATPASE"/>
    <property type="match status" value="1"/>
</dbReference>
<dbReference type="NCBIfam" id="TIGR01494">
    <property type="entry name" value="ATPase_P-type"/>
    <property type="match status" value="2"/>
</dbReference>
<dbReference type="Proteomes" id="UP000039865">
    <property type="component" value="Unassembled WGS sequence"/>
</dbReference>
<feature type="transmembrane region" description="Helical" evidence="18">
    <location>
        <begin position="121"/>
        <end position="150"/>
    </location>
</feature>
<feature type="binding site" evidence="16">
    <location>
        <position position="835"/>
    </location>
    <ligand>
        <name>ATP</name>
        <dbReference type="ChEBI" id="CHEBI:30616"/>
    </ligand>
</feature>
<keyword evidence="10 18" id="KW-1278">Translocase</keyword>
<feature type="binding site" evidence="17">
    <location>
        <position position="450"/>
    </location>
    <ligand>
        <name>Mg(2+)</name>
        <dbReference type="ChEBI" id="CHEBI:18420"/>
    </ligand>
</feature>
<feature type="transmembrane region" description="Helical" evidence="18">
    <location>
        <begin position="916"/>
        <end position="938"/>
    </location>
</feature>
<dbReference type="InterPro" id="IPR032630">
    <property type="entry name" value="P_typ_ATPase_c"/>
</dbReference>
<evidence type="ECO:0000256" key="6">
    <source>
        <dbReference type="ARBA" id="ARBA00022723"/>
    </source>
</evidence>
<dbReference type="GO" id="GO:0005886">
    <property type="term" value="C:plasma membrane"/>
    <property type="evidence" value="ECO:0007669"/>
    <property type="project" value="TreeGrafter"/>
</dbReference>
<evidence type="ECO:0000313" key="22">
    <source>
        <dbReference type="EMBL" id="CDW88696.1"/>
    </source>
</evidence>
<evidence type="ECO:0000256" key="3">
    <source>
        <dbReference type="ARBA" id="ARBA00008109"/>
    </source>
</evidence>
<evidence type="ECO:0000256" key="13">
    <source>
        <dbReference type="ARBA" id="ARBA00023136"/>
    </source>
</evidence>
<comment type="cofactor">
    <cofactor evidence="1 17">
        <name>Mg(2+)</name>
        <dbReference type="ChEBI" id="CHEBI:18420"/>
    </cofactor>
</comment>
<feature type="binding site" evidence="17">
    <location>
        <position position="855"/>
    </location>
    <ligand>
        <name>Mg(2+)</name>
        <dbReference type="ChEBI" id="CHEBI:18420"/>
    </ligand>
</feature>
<dbReference type="Pfam" id="PF16212">
    <property type="entry name" value="PhoLip_ATPase_C"/>
    <property type="match status" value="1"/>
</dbReference>
<dbReference type="SFLD" id="SFLDF00027">
    <property type="entry name" value="p-type_atpase"/>
    <property type="match status" value="1"/>
</dbReference>
<comment type="subcellular location">
    <subcellularLocation>
        <location evidence="2">Endomembrane system</location>
        <topology evidence="2">Multi-pass membrane protein</topology>
    </subcellularLocation>
    <subcellularLocation>
        <location evidence="18">Membrane</location>
        <topology evidence="18">Multi-pass membrane protein</topology>
    </subcellularLocation>
</comment>
<organism evidence="22 23">
    <name type="scientific">Stylonychia lemnae</name>
    <name type="common">Ciliate</name>
    <dbReference type="NCBI Taxonomy" id="5949"/>
    <lineage>
        <taxon>Eukaryota</taxon>
        <taxon>Sar</taxon>
        <taxon>Alveolata</taxon>
        <taxon>Ciliophora</taxon>
        <taxon>Intramacronucleata</taxon>
        <taxon>Spirotrichea</taxon>
        <taxon>Stichotrichia</taxon>
        <taxon>Sporadotrichida</taxon>
        <taxon>Oxytrichidae</taxon>
        <taxon>Stylonychinae</taxon>
        <taxon>Stylonychia</taxon>
    </lineage>
</organism>
<feature type="compositionally biased region" description="Polar residues" evidence="19">
    <location>
        <begin position="500"/>
        <end position="516"/>
    </location>
</feature>
<dbReference type="GO" id="GO:0005768">
    <property type="term" value="C:endosome"/>
    <property type="evidence" value="ECO:0007669"/>
    <property type="project" value="TreeGrafter"/>
</dbReference>
<dbReference type="Gene3D" id="3.40.1110.10">
    <property type="entry name" value="Calcium-transporting ATPase, cytoplasmic domain N"/>
    <property type="match status" value="1"/>
</dbReference>
<evidence type="ECO:0000256" key="11">
    <source>
        <dbReference type="ARBA" id="ARBA00022989"/>
    </source>
</evidence>
<dbReference type="OrthoDB" id="377733at2759"/>
<dbReference type="GO" id="GO:0005524">
    <property type="term" value="F:ATP binding"/>
    <property type="evidence" value="ECO:0007669"/>
    <property type="project" value="UniProtKB-UniRule"/>
</dbReference>
<dbReference type="SFLD" id="SFLDG00002">
    <property type="entry name" value="C1.7:_P-type_atpase_like"/>
    <property type="match status" value="1"/>
</dbReference>
<feature type="transmembrane region" description="Helical" evidence="18">
    <location>
        <begin position="994"/>
        <end position="1016"/>
    </location>
</feature>
<dbReference type="InterPro" id="IPR036412">
    <property type="entry name" value="HAD-like_sf"/>
</dbReference>
<feature type="binding site" evidence="16">
    <location>
        <position position="858"/>
    </location>
    <ligand>
        <name>ATP</name>
        <dbReference type="ChEBI" id="CHEBI:30616"/>
    </ligand>
</feature>
<keyword evidence="4" id="KW-0813">Transport</keyword>
<keyword evidence="9 17" id="KW-0460">Magnesium</keyword>
<dbReference type="InterPro" id="IPR023214">
    <property type="entry name" value="HAD_sf"/>
</dbReference>
<dbReference type="GO" id="GO:0045332">
    <property type="term" value="P:phospholipid translocation"/>
    <property type="evidence" value="ECO:0007669"/>
    <property type="project" value="TreeGrafter"/>
</dbReference>
<dbReference type="SUPFAM" id="SSF81660">
    <property type="entry name" value="Metal cation-transporting ATPase, ATP-binding domain N"/>
    <property type="match status" value="1"/>
</dbReference>
<dbReference type="SUPFAM" id="SSF81653">
    <property type="entry name" value="Calcium ATPase, transduction domain A"/>
    <property type="match status" value="1"/>
</dbReference>
<reference evidence="22 23" key="1">
    <citation type="submission" date="2014-06" db="EMBL/GenBank/DDBJ databases">
        <authorList>
            <person name="Swart Estienne"/>
        </authorList>
    </citation>
    <scope>NUCLEOTIDE SEQUENCE [LARGE SCALE GENOMIC DNA]</scope>
    <source>
        <strain evidence="22 23">130c</strain>
    </source>
</reference>
<dbReference type="Gene3D" id="3.40.50.1000">
    <property type="entry name" value="HAD superfamily/HAD-like"/>
    <property type="match status" value="1"/>
</dbReference>
<feature type="compositionally biased region" description="Low complexity" evidence="19">
    <location>
        <begin position="36"/>
        <end position="48"/>
    </location>
</feature>
<feature type="binding site" evidence="17">
    <location>
        <position position="859"/>
    </location>
    <ligand>
        <name>Mg(2+)</name>
        <dbReference type="ChEBI" id="CHEBI:18420"/>
    </ligand>
</feature>
<feature type="transmembrane region" description="Helical" evidence="18">
    <location>
        <begin position="944"/>
        <end position="964"/>
    </location>
</feature>
<dbReference type="SUPFAM" id="SSF56784">
    <property type="entry name" value="HAD-like"/>
    <property type="match status" value="1"/>
</dbReference>
<feature type="transmembrane region" description="Helical" evidence="18">
    <location>
        <begin position="1022"/>
        <end position="1040"/>
    </location>
</feature>
<dbReference type="InterPro" id="IPR006539">
    <property type="entry name" value="P-type_ATPase_IV"/>
</dbReference>
<feature type="binding site" evidence="16">
    <location>
        <position position="829"/>
    </location>
    <ligand>
        <name>ATP</name>
        <dbReference type="ChEBI" id="CHEBI:30616"/>
    </ligand>
</feature>
<keyword evidence="6 17" id="KW-0479">Metal-binding</keyword>
<dbReference type="GO" id="GO:0005802">
    <property type="term" value="C:trans-Golgi network"/>
    <property type="evidence" value="ECO:0007669"/>
    <property type="project" value="TreeGrafter"/>
</dbReference>
<proteinExistence type="inferred from homology"/>
<feature type="transmembrane region" description="Helical" evidence="18">
    <location>
        <begin position="386"/>
        <end position="406"/>
    </location>
</feature>
<evidence type="ECO:0000256" key="17">
    <source>
        <dbReference type="PIRSR" id="PIRSR606539-3"/>
    </source>
</evidence>
<evidence type="ECO:0000256" key="15">
    <source>
        <dbReference type="PIRSR" id="PIRSR606539-1"/>
    </source>
</evidence>
<protein>
    <recommendedName>
        <fullName evidence="18">Phospholipid-transporting ATPase</fullName>
        <ecNumber evidence="18">7.6.2.1</ecNumber>
    </recommendedName>
</protein>
<feature type="binding site" evidence="16">
    <location>
        <position position="747"/>
    </location>
    <ligand>
        <name>ATP</name>
        <dbReference type="ChEBI" id="CHEBI:30616"/>
    </ligand>
</feature>
<evidence type="ECO:0000259" key="20">
    <source>
        <dbReference type="Pfam" id="PF16209"/>
    </source>
</evidence>
<dbReference type="InterPro" id="IPR032631">
    <property type="entry name" value="P-type_ATPase_N"/>
</dbReference>
<evidence type="ECO:0000256" key="2">
    <source>
        <dbReference type="ARBA" id="ARBA00004127"/>
    </source>
</evidence>
<evidence type="ECO:0000256" key="12">
    <source>
        <dbReference type="ARBA" id="ARBA00023055"/>
    </source>
</evidence>
<dbReference type="Gene3D" id="2.70.150.10">
    <property type="entry name" value="Calcium-transporting ATPase, cytoplasmic transduction domain A"/>
    <property type="match status" value="1"/>
</dbReference>
<keyword evidence="23" id="KW-1185">Reference proteome</keyword>
<feature type="binding site" evidence="16">
    <location>
        <position position="746"/>
    </location>
    <ligand>
        <name>ATP</name>
        <dbReference type="ChEBI" id="CHEBI:30616"/>
    </ligand>
</feature>
<evidence type="ECO:0000256" key="10">
    <source>
        <dbReference type="ARBA" id="ARBA00022967"/>
    </source>
</evidence>
<feature type="binding site" evidence="16">
    <location>
        <position position="568"/>
    </location>
    <ligand>
        <name>ATP</name>
        <dbReference type="ChEBI" id="CHEBI:30616"/>
    </ligand>
</feature>
<comment type="catalytic activity">
    <reaction evidence="14 18">
        <text>ATP + H2O + phospholipidSide 1 = ADP + phosphate + phospholipidSide 2.</text>
        <dbReference type="EC" id="7.6.2.1"/>
    </reaction>
</comment>